<feature type="non-terminal residue" evidence="3">
    <location>
        <position position="91"/>
    </location>
</feature>
<organism evidence="3 4">
    <name type="scientific">Claviceps africana</name>
    <dbReference type="NCBI Taxonomy" id="83212"/>
    <lineage>
        <taxon>Eukaryota</taxon>
        <taxon>Fungi</taxon>
        <taxon>Dikarya</taxon>
        <taxon>Ascomycota</taxon>
        <taxon>Pezizomycotina</taxon>
        <taxon>Sordariomycetes</taxon>
        <taxon>Hypocreomycetidae</taxon>
        <taxon>Hypocreales</taxon>
        <taxon>Clavicipitaceae</taxon>
        <taxon>Claviceps</taxon>
    </lineage>
</organism>
<dbReference type="EMBL" id="SRPY01000930">
    <property type="protein sequence ID" value="KAG5915995.1"/>
    <property type="molecule type" value="Genomic_DNA"/>
</dbReference>
<evidence type="ECO:0000313" key="4">
    <source>
        <dbReference type="Proteomes" id="UP000811619"/>
    </source>
</evidence>
<dbReference type="Pfam" id="PF00076">
    <property type="entry name" value="RRM_1"/>
    <property type="match status" value="1"/>
</dbReference>
<gene>
    <name evidence="3" type="ORF">E4U42_007855</name>
</gene>
<keyword evidence="1" id="KW-0694">RNA-binding</keyword>
<feature type="domain" description="RRM" evidence="2">
    <location>
        <begin position="18"/>
        <end position="91"/>
    </location>
</feature>
<evidence type="ECO:0000313" key="3">
    <source>
        <dbReference type="EMBL" id="KAG5915995.1"/>
    </source>
</evidence>
<accession>A0A8K0J1E7</accession>
<dbReference type="InterPro" id="IPR000504">
    <property type="entry name" value="RRM_dom"/>
</dbReference>
<dbReference type="PROSITE" id="PS50102">
    <property type="entry name" value="RRM"/>
    <property type="match status" value="1"/>
</dbReference>
<dbReference type="AlphaFoldDB" id="A0A8K0J1E7"/>
<proteinExistence type="predicted"/>
<comment type="caution">
    <text evidence="3">The sequence shown here is derived from an EMBL/GenBank/DDBJ whole genome shotgun (WGS) entry which is preliminary data.</text>
</comment>
<dbReference type="OrthoDB" id="272703at2759"/>
<keyword evidence="4" id="KW-1185">Reference proteome</keyword>
<name>A0A8K0J1E7_9HYPO</name>
<dbReference type="Proteomes" id="UP000811619">
    <property type="component" value="Unassembled WGS sequence"/>
</dbReference>
<dbReference type="Gene3D" id="3.30.70.330">
    <property type="match status" value="1"/>
</dbReference>
<dbReference type="InterPro" id="IPR012677">
    <property type="entry name" value="Nucleotide-bd_a/b_plait_sf"/>
</dbReference>
<reference evidence="3" key="1">
    <citation type="journal article" date="2020" name="bioRxiv">
        <title>Whole genome comparisons of ergot fungi reveals the divergence and evolution of species within the genus Claviceps are the result of varying mechanisms driving genome evolution and host range expansion.</title>
        <authorList>
            <person name="Wyka S.A."/>
            <person name="Mondo S.J."/>
            <person name="Liu M."/>
            <person name="Dettman J."/>
            <person name="Nalam V."/>
            <person name="Broders K.D."/>
        </authorList>
    </citation>
    <scope>NUCLEOTIDE SEQUENCE</scope>
    <source>
        <strain evidence="3">CCC 489</strain>
    </source>
</reference>
<dbReference type="InterPro" id="IPR035979">
    <property type="entry name" value="RBD_domain_sf"/>
</dbReference>
<evidence type="ECO:0000259" key="2">
    <source>
        <dbReference type="PROSITE" id="PS50102"/>
    </source>
</evidence>
<sequence>MAMETTTEGSSDPIAEGRRIYLGNLLYTAEAHDVEESLRASGFDDFEAVHITADASSGRNPGYCFVDFASRETADRALESLDATIGGRSLK</sequence>
<evidence type="ECO:0000256" key="1">
    <source>
        <dbReference type="PROSITE-ProRule" id="PRU00176"/>
    </source>
</evidence>
<protein>
    <recommendedName>
        <fullName evidence="2">RRM domain-containing protein</fullName>
    </recommendedName>
</protein>
<dbReference type="GO" id="GO:0003723">
    <property type="term" value="F:RNA binding"/>
    <property type="evidence" value="ECO:0007669"/>
    <property type="project" value="UniProtKB-UniRule"/>
</dbReference>
<dbReference type="SUPFAM" id="SSF54928">
    <property type="entry name" value="RNA-binding domain, RBD"/>
    <property type="match status" value="1"/>
</dbReference>
<dbReference type="CDD" id="cd00590">
    <property type="entry name" value="RRM_SF"/>
    <property type="match status" value="1"/>
</dbReference>
<dbReference type="SMART" id="SM00360">
    <property type="entry name" value="RRM"/>
    <property type="match status" value="1"/>
</dbReference>